<dbReference type="GO" id="GO:0022857">
    <property type="term" value="F:transmembrane transporter activity"/>
    <property type="evidence" value="ECO:0007669"/>
    <property type="project" value="TreeGrafter"/>
</dbReference>
<dbReference type="Pfam" id="PF00005">
    <property type="entry name" value="ABC_tran"/>
    <property type="match status" value="1"/>
</dbReference>
<dbReference type="EMBL" id="CP163440">
    <property type="protein sequence ID" value="XDQ64140.1"/>
    <property type="molecule type" value="Genomic_DNA"/>
</dbReference>
<dbReference type="GO" id="GO:0005524">
    <property type="term" value="F:ATP binding"/>
    <property type="evidence" value="ECO:0007669"/>
    <property type="project" value="UniProtKB-KW"/>
</dbReference>
<dbReference type="InterPro" id="IPR017911">
    <property type="entry name" value="MacB-like_ATP-bd"/>
</dbReference>
<evidence type="ECO:0000259" key="5">
    <source>
        <dbReference type="PROSITE" id="PS50893"/>
    </source>
</evidence>
<evidence type="ECO:0000256" key="3">
    <source>
        <dbReference type="ARBA" id="ARBA00022741"/>
    </source>
</evidence>
<evidence type="ECO:0000256" key="2">
    <source>
        <dbReference type="ARBA" id="ARBA00022448"/>
    </source>
</evidence>
<dbReference type="AlphaFoldDB" id="A0AB39S774"/>
<dbReference type="PANTHER" id="PTHR24220:SF689">
    <property type="entry name" value="LIPOPROTEIN-RELEASING SYSTEM ATP-BINDING PROTEIN LOLD"/>
    <property type="match status" value="1"/>
</dbReference>
<reference evidence="6" key="1">
    <citation type="submission" date="2024-07" db="EMBL/GenBank/DDBJ databases">
        <authorList>
            <person name="Yu S.T."/>
        </authorList>
    </citation>
    <scope>NUCLEOTIDE SEQUENCE</scope>
    <source>
        <strain evidence="6">R35</strain>
    </source>
</reference>
<dbReference type="Gene3D" id="3.40.50.300">
    <property type="entry name" value="P-loop containing nucleotide triphosphate hydrolases"/>
    <property type="match status" value="1"/>
</dbReference>
<keyword evidence="3" id="KW-0547">Nucleotide-binding</keyword>
<dbReference type="InterPro" id="IPR027417">
    <property type="entry name" value="P-loop_NTPase"/>
</dbReference>
<protein>
    <submittedName>
        <fullName evidence="6">ABC transporter ATP-binding protein</fullName>
    </submittedName>
</protein>
<dbReference type="PANTHER" id="PTHR24220">
    <property type="entry name" value="IMPORT ATP-BINDING PROTEIN"/>
    <property type="match status" value="1"/>
</dbReference>
<dbReference type="PROSITE" id="PS50893">
    <property type="entry name" value="ABC_TRANSPORTER_2"/>
    <property type="match status" value="1"/>
</dbReference>
<dbReference type="SUPFAM" id="SSF52540">
    <property type="entry name" value="P-loop containing nucleoside triphosphate hydrolases"/>
    <property type="match status" value="1"/>
</dbReference>
<dbReference type="SMART" id="SM00382">
    <property type="entry name" value="AAA"/>
    <property type="match status" value="1"/>
</dbReference>
<organism evidence="6">
    <name type="scientific">Streptomyces sp. R35</name>
    <dbReference type="NCBI Taxonomy" id="3238630"/>
    <lineage>
        <taxon>Bacteria</taxon>
        <taxon>Bacillati</taxon>
        <taxon>Actinomycetota</taxon>
        <taxon>Actinomycetes</taxon>
        <taxon>Kitasatosporales</taxon>
        <taxon>Streptomycetaceae</taxon>
        <taxon>Streptomyces</taxon>
    </lineage>
</organism>
<evidence type="ECO:0000256" key="4">
    <source>
        <dbReference type="ARBA" id="ARBA00022840"/>
    </source>
</evidence>
<keyword evidence="2" id="KW-0813">Transport</keyword>
<dbReference type="InterPro" id="IPR003593">
    <property type="entry name" value="AAA+_ATPase"/>
</dbReference>
<name>A0AB39S774_9ACTN</name>
<dbReference type="CDD" id="cd03255">
    <property type="entry name" value="ABC_MJ0796_LolCDE_FtsE"/>
    <property type="match status" value="1"/>
</dbReference>
<dbReference type="RefSeq" id="WP_369260830.1">
    <property type="nucleotide sequence ID" value="NZ_CP163440.1"/>
</dbReference>
<dbReference type="GO" id="GO:0005886">
    <property type="term" value="C:plasma membrane"/>
    <property type="evidence" value="ECO:0007669"/>
    <property type="project" value="TreeGrafter"/>
</dbReference>
<evidence type="ECO:0000256" key="1">
    <source>
        <dbReference type="ARBA" id="ARBA00005417"/>
    </source>
</evidence>
<keyword evidence="4 6" id="KW-0067">ATP-binding</keyword>
<feature type="domain" description="ABC transporter" evidence="5">
    <location>
        <begin position="10"/>
        <end position="234"/>
    </location>
</feature>
<comment type="similarity">
    <text evidence="1">Belongs to the ABC transporter superfamily.</text>
</comment>
<proteinExistence type="inferred from homology"/>
<gene>
    <name evidence="6" type="ORF">AB5J50_26840</name>
</gene>
<dbReference type="InterPro" id="IPR003439">
    <property type="entry name" value="ABC_transporter-like_ATP-bd"/>
</dbReference>
<sequence>MSGYTERAVLEVENLKYGLPGRSLLAGVNLRVAAGESVSVMGASGSGKTTLLTCILGLVQPDAGLVRVAGVDQGGLSSRGLARHRRENIGMVFQFGELLPELSPLENVALAGLLAGKRTGESYARAAELLDELGVPSEGSATATLSGGERQRTAVARALMNDPALLLADEPTGSLDAVHRDAVSELLYSVPRQRGCALLVVTHDVSVAHRADRQVRLDGGLLSADAAVAEMGEST</sequence>
<accession>A0AB39S774</accession>
<dbReference type="InterPro" id="IPR015854">
    <property type="entry name" value="ABC_transpr_LolD-like"/>
</dbReference>
<evidence type="ECO:0000313" key="6">
    <source>
        <dbReference type="EMBL" id="XDQ64140.1"/>
    </source>
</evidence>
<dbReference type="GO" id="GO:0016887">
    <property type="term" value="F:ATP hydrolysis activity"/>
    <property type="evidence" value="ECO:0007669"/>
    <property type="project" value="InterPro"/>
</dbReference>